<dbReference type="SUPFAM" id="SSF52047">
    <property type="entry name" value="RNI-like"/>
    <property type="match status" value="1"/>
</dbReference>
<comment type="caution">
    <text evidence="2">The sequence shown here is derived from an EMBL/GenBank/DDBJ whole genome shotgun (WGS) entry which is preliminary data.</text>
</comment>
<proteinExistence type="predicted"/>
<evidence type="ECO:0000313" key="3">
    <source>
        <dbReference type="Proteomes" id="UP000541558"/>
    </source>
</evidence>
<dbReference type="Gene3D" id="1.20.1280.50">
    <property type="match status" value="1"/>
</dbReference>
<dbReference type="Gene3D" id="3.80.10.10">
    <property type="entry name" value="Ribonuclease Inhibitor"/>
    <property type="match status" value="1"/>
</dbReference>
<keyword evidence="1" id="KW-0175">Coiled coil</keyword>
<dbReference type="Proteomes" id="UP000541558">
    <property type="component" value="Unassembled WGS sequence"/>
</dbReference>
<name>A0A8H5CBK7_9AGAR</name>
<protein>
    <recommendedName>
        <fullName evidence="4">F-box domain-containing protein</fullName>
    </recommendedName>
</protein>
<dbReference type="SUPFAM" id="SSF81383">
    <property type="entry name" value="F-box domain"/>
    <property type="match status" value="1"/>
</dbReference>
<keyword evidence="3" id="KW-1185">Reference proteome</keyword>
<reference evidence="2 3" key="1">
    <citation type="journal article" date="2020" name="ISME J.">
        <title>Uncovering the hidden diversity of litter-decomposition mechanisms in mushroom-forming fungi.</title>
        <authorList>
            <person name="Floudas D."/>
            <person name="Bentzer J."/>
            <person name="Ahren D."/>
            <person name="Johansson T."/>
            <person name="Persson P."/>
            <person name="Tunlid A."/>
        </authorList>
    </citation>
    <scope>NUCLEOTIDE SEQUENCE [LARGE SCALE GENOMIC DNA]</scope>
    <source>
        <strain evidence="2 3">CBS 175.51</strain>
    </source>
</reference>
<feature type="coiled-coil region" evidence="1">
    <location>
        <begin position="34"/>
        <end position="61"/>
    </location>
</feature>
<evidence type="ECO:0000313" key="2">
    <source>
        <dbReference type="EMBL" id="KAF5338749.1"/>
    </source>
</evidence>
<gene>
    <name evidence="2" type="ORF">D9611_013345</name>
</gene>
<accession>A0A8H5CBK7</accession>
<dbReference type="InterPro" id="IPR036047">
    <property type="entry name" value="F-box-like_dom_sf"/>
</dbReference>
<evidence type="ECO:0000256" key="1">
    <source>
        <dbReference type="SAM" id="Coils"/>
    </source>
</evidence>
<evidence type="ECO:0008006" key="4">
    <source>
        <dbReference type="Google" id="ProtNLM"/>
    </source>
</evidence>
<dbReference type="InterPro" id="IPR032675">
    <property type="entry name" value="LRR_dom_sf"/>
</dbReference>
<organism evidence="2 3">
    <name type="scientific">Ephemerocybe angulata</name>
    <dbReference type="NCBI Taxonomy" id="980116"/>
    <lineage>
        <taxon>Eukaryota</taxon>
        <taxon>Fungi</taxon>
        <taxon>Dikarya</taxon>
        <taxon>Basidiomycota</taxon>
        <taxon>Agaricomycotina</taxon>
        <taxon>Agaricomycetes</taxon>
        <taxon>Agaricomycetidae</taxon>
        <taxon>Agaricales</taxon>
        <taxon>Agaricineae</taxon>
        <taxon>Psathyrellaceae</taxon>
        <taxon>Ephemerocybe</taxon>
    </lineage>
</organism>
<dbReference type="EMBL" id="JAACJK010000011">
    <property type="protein sequence ID" value="KAF5338749.1"/>
    <property type="molecule type" value="Genomic_DNA"/>
</dbReference>
<dbReference type="OrthoDB" id="3063971at2759"/>
<dbReference type="AlphaFoldDB" id="A0A8H5CBK7"/>
<sequence>MQSPYESILHTNHIPTDQQCKAIEDFLEFPEKQLVELDSKIAQIDLQLRELQNKRDSLEWVASPLRRAVKAHRAIISLARRLPDDVYREIFLHCLPMGRYPTPNPLDAPIVLTHVCRRWRHIAHSTPRLWSRLHMDPLGIPEYDEDSDSPTFPTREWIQRAAAVPFSLSFHSASPYFPPVSAVRELIEGLTLSSTTPRWNNFAISLPRADVLKILALPYLQEATTNPFWNARSVVVAMQRLADFPVHPSPDPHPLVAILAKLDLKRNKQLRELTFVHNGYDRNLLHAFTPFLPCLQLEMLDLQDPNYTSRSYSMASLTPPMAYEILKCCRNLVVFKMDACQFEHSLDEIPPERYGMDRLKELSISLYDLNEVTDLAWFSRFDFLALTFLHLRNRSMNGPGSQSGTLAHVLKQVGHNLTSLVLDPGYLEQKHLIKTLQSLPSLVQLHLKSAYFANDFEESMEEEYKEAAKWTDEVLKCLTPQDDQDKPHACPRLQYLKWQYNTCFTEDALLKLLYQRSSHPLSPVPLKQVHIDFGRLRTNHWWELECRELVEAGLDLRVTYLDPEVDPIYFEEKNLFYRTEQSTEEEARVELPIIEKSGYLDFGWE</sequence>